<feature type="compositionally biased region" description="Acidic residues" evidence="3">
    <location>
        <begin position="365"/>
        <end position="376"/>
    </location>
</feature>
<keyword evidence="2" id="KW-0539">Nucleus</keyword>
<feature type="compositionally biased region" description="Basic and acidic residues" evidence="3">
    <location>
        <begin position="305"/>
        <end position="314"/>
    </location>
</feature>
<gene>
    <name evidence="5" type="ORF">NKR19_g4317</name>
</gene>
<proteinExistence type="predicted"/>
<dbReference type="InterPro" id="IPR039896">
    <property type="entry name" value="Red-like"/>
</dbReference>
<evidence type="ECO:0000256" key="1">
    <source>
        <dbReference type="ARBA" id="ARBA00004123"/>
    </source>
</evidence>
<feature type="region of interest" description="Disordered" evidence="3">
    <location>
        <begin position="11"/>
        <end position="137"/>
    </location>
</feature>
<name>A0AA38S463_9PEZI</name>
<feature type="domain" description="RED-like N-terminal" evidence="4">
    <location>
        <begin position="91"/>
        <end position="202"/>
    </location>
</feature>
<evidence type="ECO:0000313" key="6">
    <source>
        <dbReference type="Proteomes" id="UP001174691"/>
    </source>
</evidence>
<evidence type="ECO:0000256" key="2">
    <source>
        <dbReference type="ARBA" id="ARBA00023242"/>
    </source>
</evidence>
<feature type="compositionally biased region" description="Pro residues" evidence="3">
    <location>
        <begin position="397"/>
        <end position="406"/>
    </location>
</feature>
<dbReference type="EMBL" id="JANBVN010000053">
    <property type="protein sequence ID" value="KAJ9155940.1"/>
    <property type="molecule type" value="Genomic_DNA"/>
</dbReference>
<accession>A0AA38S463</accession>
<feature type="compositionally biased region" description="Basic and acidic residues" evidence="3">
    <location>
        <begin position="202"/>
        <end position="219"/>
    </location>
</feature>
<protein>
    <submittedName>
        <fullName evidence="5">Protein Red</fullName>
    </submittedName>
</protein>
<feature type="region of interest" description="Disordered" evidence="3">
    <location>
        <begin position="170"/>
        <end position="234"/>
    </location>
</feature>
<organism evidence="5 6">
    <name type="scientific">Coniochaeta hoffmannii</name>
    <dbReference type="NCBI Taxonomy" id="91930"/>
    <lineage>
        <taxon>Eukaryota</taxon>
        <taxon>Fungi</taxon>
        <taxon>Dikarya</taxon>
        <taxon>Ascomycota</taxon>
        <taxon>Pezizomycotina</taxon>
        <taxon>Sordariomycetes</taxon>
        <taxon>Sordariomycetidae</taxon>
        <taxon>Coniochaetales</taxon>
        <taxon>Coniochaetaceae</taxon>
        <taxon>Coniochaeta</taxon>
    </lineage>
</organism>
<reference evidence="5" key="1">
    <citation type="submission" date="2022-07" db="EMBL/GenBank/DDBJ databases">
        <title>Fungi with potential for degradation of polypropylene.</title>
        <authorList>
            <person name="Gostincar C."/>
        </authorList>
    </citation>
    <scope>NUCLEOTIDE SEQUENCE</scope>
    <source>
        <strain evidence="5">EXF-13287</strain>
    </source>
</reference>
<evidence type="ECO:0000313" key="5">
    <source>
        <dbReference type="EMBL" id="KAJ9155940.1"/>
    </source>
</evidence>
<comment type="caution">
    <text evidence="5">The sequence shown here is derived from an EMBL/GenBank/DDBJ whole genome shotgun (WGS) entry which is preliminary data.</text>
</comment>
<feature type="compositionally biased region" description="Basic and acidic residues" evidence="3">
    <location>
        <begin position="114"/>
        <end position="137"/>
    </location>
</feature>
<feature type="region of interest" description="Disordered" evidence="3">
    <location>
        <begin position="465"/>
        <end position="550"/>
    </location>
</feature>
<dbReference type="PANTHER" id="PTHR12765">
    <property type="entry name" value="RED PROTEIN IK FACTOR CYTOKINE IK"/>
    <property type="match status" value="1"/>
</dbReference>
<dbReference type="AlphaFoldDB" id="A0AA38S463"/>
<feature type="region of interest" description="Disordered" evidence="3">
    <location>
        <begin position="305"/>
        <end position="432"/>
    </location>
</feature>
<feature type="compositionally biased region" description="Acidic residues" evidence="3">
    <location>
        <begin position="182"/>
        <end position="201"/>
    </location>
</feature>
<evidence type="ECO:0000259" key="4">
    <source>
        <dbReference type="Pfam" id="PF07808"/>
    </source>
</evidence>
<dbReference type="GO" id="GO:0005634">
    <property type="term" value="C:nucleus"/>
    <property type="evidence" value="ECO:0007669"/>
    <property type="project" value="UniProtKB-SubCell"/>
</dbReference>
<keyword evidence="6" id="KW-1185">Reference proteome</keyword>
<feature type="compositionally biased region" description="Basic and acidic residues" evidence="3">
    <location>
        <begin position="382"/>
        <end position="395"/>
    </location>
</feature>
<comment type="subcellular location">
    <subcellularLocation>
        <location evidence="1">Nucleus</location>
    </subcellularLocation>
</comment>
<feature type="compositionally biased region" description="Basic residues" evidence="3">
    <location>
        <begin position="517"/>
        <end position="529"/>
    </location>
</feature>
<feature type="compositionally biased region" description="Basic and acidic residues" evidence="3">
    <location>
        <begin position="465"/>
        <end position="474"/>
    </location>
</feature>
<feature type="compositionally biased region" description="Basic and acidic residues" evidence="3">
    <location>
        <begin position="530"/>
        <end position="550"/>
    </location>
</feature>
<feature type="compositionally biased region" description="Basic and acidic residues" evidence="3">
    <location>
        <begin position="410"/>
        <end position="429"/>
    </location>
</feature>
<sequence length="550" mass="61421">MDNQAFKKLLLQNNKNASSSSPPSSTPRLGGGATPNTALGSRLKPSIPMTPRSVSLSSRALRNDFARQLAEQNSAEGKEPAAKKFRTSAPKGSRFAAGYVDRARQRQEEEEDERTERLRELERRLKDEEIDREEYERERVKIAGGDLESTHLVKGLDFKLLERVRKGEVDVLGEKGTGKKDEEEEQEEDGEEEQQEEDPDDVLERLAAEVKPVEKEKVQKKGTLATVPGQKRSRDQILAELKAAREAAKAKAESALGSKFKKIGERPKPGTRIEWDTKGREVMIIVDEDGNEKRKIRRIDPKVAQEEKKEEFKPAGEVLGMEVPEFYKQQQAEELARQKEQEEKEISIFDDAGSDYDPLAGMDGSSDESSSEDEGEVAPAAKSEKGDMTTADDTKAMPPPPKPAPARPNYFKDSKTGLISTEEHKRPDLNDPTVLAALRKAKALDMQTKSEEEIKAAEREAKLKKMLEASSRDDADMDMGFGSSRVEDEADFDETRVKLSQWGDEEEDDDEGGRGGGKAKRKRGGKKRKGDKDSFKDVMSVIERRKGDKA</sequence>
<evidence type="ECO:0000256" key="3">
    <source>
        <dbReference type="SAM" id="MobiDB-lite"/>
    </source>
</evidence>
<feature type="compositionally biased region" description="Basic and acidic residues" evidence="3">
    <location>
        <begin position="170"/>
        <end position="181"/>
    </location>
</feature>
<dbReference type="Proteomes" id="UP001174691">
    <property type="component" value="Unassembled WGS sequence"/>
</dbReference>
<dbReference type="Pfam" id="PF07808">
    <property type="entry name" value="RED_N"/>
    <property type="match status" value="1"/>
</dbReference>
<dbReference type="InterPro" id="IPR012916">
    <property type="entry name" value="RED_N"/>
</dbReference>
<feature type="compositionally biased region" description="Basic and acidic residues" evidence="3">
    <location>
        <begin position="334"/>
        <end position="347"/>
    </location>
</feature>